<feature type="binding site" evidence="5">
    <location>
        <position position="25"/>
    </location>
    <ligand>
        <name>ATP</name>
        <dbReference type="ChEBI" id="CHEBI:30616"/>
    </ligand>
</feature>
<keyword evidence="2 5" id="KW-0547">Nucleotide-binding</keyword>
<evidence type="ECO:0000256" key="5">
    <source>
        <dbReference type="PROSITE-ProRule" id="PRU10141"/>
    </source>
</evidence>
<dbReference type="Pfam" id="PF00069">
    <property type="entry name" value="Pkinase"/>
    <property type="match status" value="1"/>
</dbReference>
<dbReference type="InterPro" id="IPR011009">
    <property type="entry name" value="Kinase-like_dom_sf"/>
</dbReference>
<keyword evidence="1" id="KW-0808">Transferase</keyword>
<organism evidence="8 9">
    <name type="scientific">Solanum bulbocastanum</name>
    <name type="common">Wild potato</name>
    <dbReference type="NCBI Taxonomy" id="147425"/>
    <lineage>
        <taxon>Eukaryota</taxon>
        <taxon>Viridiplantae</taxon>
        <taxon>Streptophyta</taxon>
        <taxon>Embryophyta</taxon>
        <taxon>Tracheophyta</taxon>
        <taxon>Spermatophyta</taxon>
        <taxon>Magnoliopsida</taxon>
        <taxon>eudicotyledons</taxon>
        <taxon>Gunneridae</taxon>
        <taxon>Pentapetalae</taxon>
        <taxon>asterids</taxon>
        <taxon>lamiids</taxon>
        <taxon>Solanales</taxon>
        <taxon>Solanaceae</taxon>
        <taxon>Solanoideae</taxon>
        <taxon>Solaneae</taxon>
        <taxon>Solanum</taxon>
    </lineage>
</organism>
<dbReference type="InterPro" id="IPR051564">
    <property type="entry name" value="LRR_receptor-like_kinase"/>
</dbReference>
<feature type="domain" description="Protein kinase" evidence="7">
    <location>
        <begin position="1"/>
        <end position="246"/>
    </location>
</feature>
<dbReference type="PANTHER" id="PTHR48055:SF55">
    <property type="entry name" value="PROTEIN KINASE DOMAIN-CONTAINING PROTEIN"/>
    <property type="match status" value="1"/>
</dbReference>
<evidence type="ECO:0000256" key="3">
    <source>
        <dbReference type="ARBA" id="ARBA00022777"/>
    </source>
</evidence>
<dbReference type="InterPro" id="IPR000719">
    <property type="entry name" value="Prot_kinase_dom"/>
</dbReference>
<gene>
    <name evidence="8" type="ORF">RDI58_026725</name>
</gene>
<dbReference type="PANTHER" id="PTHR48055">
    <property type="entry name" value="LEUCINE-RICH REPEAT RECEPTOR PROTEIN KINASE EMS1"/>
    <property type="match status" value="1"/>
</dbReference>
<dbReference type="SMART" id="SM00220">
    <property type="entry name" value="S_TKc"/>
    <property type="match status" value="1"/>
</dbReference>
<evidence type="ECO:0000256" key="6">
    <source>
        <dbReference type="RuleBase" id="RU000304"/>
    </source>
</evidence>
<evidence type="ECO:0000313" key="8">
    <source>
        <dbReference type="EMBL" id="KAK6775724.1"/>
    </source>
</evidence>
<accession>A0AAN8SUE9</accession>
<dbReference type="GO" id="GO:0016020">
    <property type="term" value="C:membrane"/>
    <property type="evidence" value="ECO:0007669"/>
    <property type="project" value="TreeGrafter"/>
</dbReference>
<sequence length="248" mass="27944">MIGSGAFSFLYRGILEENGKFVAIKVLKLQVRGASKSFLTKCEALRHIKHRNLVKLLTTCSSIDYQGNDFKALIYEYMANDYLHHQSGTPLTHCDIKPNNVLLDEDFVAHLGDFGLARSSYLSSLSIHVCAEYATGNTFSTYGDVYSYRILLLETFTGRSPTDEIFKDGLNLHDFVKRAIPEQVKNVSDPKLVYDEMGRLIRNNKTIECLTLIFQVGIACSVESAKDRMDIANVVNELNVIKDAFLRN</sequence>
<dbReference type="InterPro" id="IPR017441">
    <property type="entry name" value="Protein_kinase_ATP_BS"/>
</dbReference>
<evidence type="ECO:0000256" key="4">
    <source>
        <dbReference type="ARBA" id="ARBA00022840"/>
    </source>
</evidence>
<protein>
    <recommendedName>
        <fullName evidence="7">Protein kinase domain-containing protein</fullName>
    </recommendedName>
</protein>
<evidence type="ECO:0000256" key="2">
    <source>
        <dbReference type="ARBA" id="ARBA00022741"/>
    </source>
</evidence>
<dbReference type="GO" id="GO:0004674">
    <property type="term" value="F:protein serine/threonine kinase activity"/>
    <property type="evidence" value="ECO:0007669"/>
    <property type="project" value="UniProtKB-KW"/>
</dbReference>
<comment type="similarity">
    <text evidence="6">Belongs to the protein kinase superfamily.</text>
</comment>
<evidence type="ECO:0000256" key="1">
    <source>
        <dbReference type="ARBA" id="ARBA00022679"/>
    </source>
</evidence>
<keyword evidence="9" id="KW-1185">Reference proteome</keyword>
<reference evidence="8 9" key="1">
    <citation type="submission" date="2024-02" db="EMBL/GenBank/DDBJ databases">
        <title>de novo genome assembly of Solanum bulbocastanum strain 11H21.</title>
        <authorList>
            <person name="Hosaka A.J."/>
        </authorList>
    </citation>
    <scope>NUCLEOTIDE SEQUENCE [LARGE SCALE GENOMIC DNA]</scope>
    <source>
        <tissue evidence="8">Young leaves</tissue>
    </source>
</reference>
<comment type="caution">
    <text evidence="8">The sequence shown here is derived from an EMBL/GenBank/DDBJ whole genome shotgun (WGS) entry which is preliminary data.</text>
</comment>
<name>A0AAN8SUE9_SOLBU</name>
<dbReference type="PROSITE" id="PS50011">
    <property type="entry name" value="PROTEIN_KINASE_DOM"/>
    <property type="match status" value="1"/>
</dbReference>
<evidence type="ECO:0000259" key="7">
    <source>
        <dbReference type="PROSITE" id="PS50011"/>
    </source>
</evidence>
<keyword evidence="3" id="KW-0418">Kinase</keyword>
<dbReference type="GO" id="GO:0005524">
    <property type="term" value="F:ATP binding"/>
    <property type="evidence" value="ECO:0007669"/>
    <property type="project" value="UniProtKB-UniRule"/>
</dbReference>
<evidence type="ECO:0000313" key="9">
    <source>
        <dbReference type="Proteomes" id="UP001371456"/>
    </source>
</evidence>
<dbReference type="SUPFAM" id="SSF56112">
    <property type="entry name" value="Protein kinase-like (PK-like)"/>
    <property type="match status" value="1"/>
</dbReference>
<keyword evidence="4 5" id="KW-0067">ATP-binding</keyword>
<keyword evidence="6" id="KW-0723">Serine/threonine-protein kinase</keyword>
<dbReference type="Gene3D" id="1.10.510.10">
    <property type="entry name" value="Transferase(Phosphotransferase) domain 1"/>
    <property type="match status" value="2"/>
</dbReference>
<proteinExistence type="inferred from homology"/>
<dbReference type="PROSITE" id="PS00107">
    <property type="entry name" value="PROTEIN_KINASE_ATP"/>
    <property type="match status" value="1"/>
</dbReference>
<dbReference type="EMBL" id="JBANQN010000011">
    <property type="protein sequence ID" value="KAK6775724.1"/>
    <property type="molecule type" value="Genomic_DNA"/>
</dbReference>
<dbReference type="AlphaFoldDB" id="A0AAN8SUE9"/>
<dbReference type="Proteomes" id="UP001371456">
    <property type="component" value="Unassembled WGS sequence"/>
</dbReference>
<dbReference type="InterPro" id="IPR008271">
    <property type="entry name" value="Ser/Thr_kinase_AS"/>
</dbReference>
<dbReference type="PROSITE" id="PS00108">
    <property type="entry name" value="PROTEIN_KINASE_ST"/>
    <property type="match status" value="1"/>
</dbReference>